<dbReference type="NCBIfam" id="TIGR00096">
    <property type="entry name" value="16S rRNA (cytidine(1402)-2'-O)-methyltransferase"/>
    <property type="match status" value="1"/>
</dbReference>
<dbReference type="InterPro" id="IPR014776">
    <property type="entry name" value="4pyrrole_Mease_sub2"/>
</dbReference>
<keyword evidence="5 6" id="KW-0949">S-adenosyl-L-methionine</keyword>
<keyword evidence="2 6" id="KW-0698">rRNA processing</keyword>
<evidence type="ECO:0000259" key="7">
    <source>
        <dbReference type="Pfam" id="PF00590"/>
    </source>
</evidence>
<dbReference type="Gene3D" id="3.30.950.10">
    <property type="entry name" value="Methyltransferase, Cobalt-precorrin-4 Transmethylase, Domain 2"/>
    <property type="match status" value="1"/>
</dbReference>
<comment type="catalytic activity">
    <reaction evidence="6">
        <text>cytidine(1402) in 16S rRNA + S-adenosyl-L-methionine = 2'-O-methylcytidine(1402) in 16S rRNA + S-adenosyl-L-homocysteine + H(+)</text>
        <dbReference type="Rhea" id="RHEA:42924"/>
        <dbReference type="Rhea" id="RHEA-COMP:10285"/>
        <dbReference type="Rhea" id="RHEA-COMP:10286"/>
        <dbReference type="ChEBI" id="CHEBI:15378"/>
        <dbReference type="ChEBI" id="CHEBI:57856"/>
        <dbReference type="ChEBI" id="CHEBI:59789"/>
        <dbReference type="ChEBI" id="CHEBI:74495"/>
        <dbReference type="ChEBI" id="CHEBI:82748"/>
        <dbReference type="EC" id="2.1.1.198"/>
    </reaction>
</comment>
<gene>
    <name evidence="6" type="primary">rsmI</name>
    <name evidence="8" type="ORF">CVIC8964_1418</name>
</gene>
<dbReference type="Pfam" id="PF00590">
    <property type="entry name" value="TP_methylase"/>
    <property type="match status" value="1"/>
</dbReference>
<dbReference type="InterPro" id="IPR014777">
    <property type="entry name" value="4pyrrole_Mease_sub1"/>
</dbReference>
<dbReference type="HAMAP" id="MF_01877">
    <property type="entry name" value="16SrRNA_methyltr_I"/>
    <property type="match status" value="1"/>
</dbReference>
<name>A0A1X9T2P8_9BACT</name>
<evidence type="ECO:0000256" key="2">
    <source>
        <dbReference type="ARBA" id="ARBA00022552"/>
    </source>
</evidence>
<dbReference type="GO" id="GO:0005737">
    <property type="term" value="C:cytoplasm"/>
    <property type="evidence" value="ECO:0007669"/>
    <property type="project" value="UniProtKB-SubCell"/>
</dbReference>
<keyword evidence="1 6" id="KW-0963">Cytoplasm</keyword>
<accession>A0A1X9T2P8</accession>
<dbReference type="OrthoDB" id="9809084at2"/>
<dbReference type="SUPFAM" id="SSF53790">
    <property type="entry name" value="Tetrapyrrole methylase"/>
    <property type="match status" value="1"/>
</dbReference>
<dbReference type="EC" id="2.1.1.198" evidence="6"/>
<dbReference type="Gene3D" id="3.40.1010.10">
    <property type="entry name" value="Cobalt-precorrin-4 Transmethylase, Domain 1"/>
    <property type="match status" value="1"/>
</dbReference>
<organism evidence="8 9">
    <name type="scientific">Campylobacter vicugnae</name>
    <dbReference type="NCBI Taxonomy" id="1660076"/>
    <lineage>
        <taxon>Bacteria</taxon>
        <taxon>Pseudomonadati</taxon>
        <taxon>Campylobacterota</taxon>
        <taxon>Epsilonproteobacteria</taxon>
        <taxon>Campylobacterales</taxon>
        <taxon>Campylobacteraceae</taxon>
        <taxon>Campylobacter</taxon>
    </lineage>
</organism>
<dbReference type="Proteomes" id="UP000194265">
    <property type="component" value="Chromosome"/>
</dbReference>
<evidence type="ECO:0000313" key="8">
    <source>
        <dbReference type="EMBL" id="ARR02804.1"/>
    </source>
</evidence>
<dbReference type="InterPro" id="IPR018063">
    <property type="entry name" value="SAM_MeTrfase_RsmI_CS"/>
</dbReference>
<proteinExistence type="inferred from homology"/>
<evidence type="ECO:0000256" key="6">
    <source>
        <dbReference type="HAMAP-Rule" id="MF_01877"/>
    </source>
</evidence>
<dbReference type="RefSeq" id="WP_086254367.1">
    <property type="nucleotide sequence ID" value="NZ_CP018791.1"/>
</dbReference>
<comment type="function">
    <text evidence="6">Catalyzes the 2'-O-methylation of the ribose of cytidine 1402 (C1402) in 16S rRNA.</text>
</comment>
<dbReference type="EMBL" id="CP018791">
    <property type="protein sequence ID" value="ARR02804.1"/>
    <property type="molecule type" value="Genomic_DNA"/>
</dbReference>
<protein>
    <recommendedName>
        <fullName evidence="6">Ribosomal RNA small subunit methyltransferase I</fullName>
        <ecNumber evidence="6">2.1.1.198</ecNumber>
    </recommendedName>
    <alternativeName>
        <fullName evidence="6">16S rRNA 2'-O-ribose C1402 methyltransferase</fullName>
    </alternativeName>
    <alternativeName>
        <fullName evidence="6">rRNA (cytidine-2'-O-)-methyltransferase RsmI</fullName>
    </alternativeName>
</protein>
<dbReference type="PIRSF" id="PIRSF005917">
    <property type="entry name" value="MTase_YraL"/>
    <property type="match status" value="1"/>
</dbReference>
<comment type="similarity">
    <text evidence="6">Belongs to the methyltransferase superfamily. RsmI family.</text>
</comment>
<reference evidence="8 9" key="1">
    <citation type="journal article" date="2017" name="Genome Biol. Evol.">
        <title>Comparative Genomic Analysis Identifies a Campylobacter Clade Deficient in Selenium Metabolism.</title>
        <authorList>
            <person name="Miller W.G."/>
            <person name="Yee E."/>
            <person name="Lopes B.S."/>
            <person name="Chapman M.H."/>
            <person name="Huynh S."/>
            <person name="Bono J.L."/>
            <person name="Parker C.T."/>
            <person name="Strachan N.J.C."/>
            <person name="Forbes K.J."/>
        </authorList>
    </citation>
    <scope>NUCLEOTIDE SEQUENCE [LARGE SCALE GENOMIC DNA]</scope>
    <source>
        <strain evidence="8 9">RM8964</strain>
    </source>
</reference>
<dbReference type="InterPro" id="IPR008189">
    <property type="entry name" value="rRNA_ssu_MeTfrase_I"/>
</dbReference>
<dbReference type="PANTHER" id="PTHR46111">
    <property type="entry name" value="RIBOSOMAL RNA SMALL SUBUNIT METHYLTRANSFERASE I"/>
    <property type="match status" value="1"/>
</dbReference>
<sequence length="275" mass="30475">MLYFLPTPIGNLDDISKRCLDILNLCDIIICEDSRVTKSLINLLNTKYNLNINPSEFYSLHTHNENEFFAKFEARKLVENIVVYVSDAGMPCISDPGVVLVEFAQQNGINYEVLSGANAALLAVAASGIVQKEFAFLGFLPNTGRDRELAVQNALNSAYPVVIYESPKRVLQLVEAIAKLEPKREIFAIKEATKKFEAKFKDNAKNLVNILKNVNLKGEWCIVIAGSSVVAHESITISDIDELNIPPKQKAKLLSKLTGKSVKDIYAQLTSKDSI</sequence>
<dbReference type="STRING" id="1660074.CVIC8964_1418"/>
<dbReference type="PANTHER" id="PTHR46111:SF1">
    <property type="entry name" value="RIBOSOMAL RNA SMALL SUBUNIT METHYLTRANSFERASE I"/>
    <property type="match status" value="1"/>
</dbReference>
<evidence type="ECO:0000256" key="3">
    <source>
        <dbReference type="ARBA" id="ARBA00022603"/>
    </source>
</evidence>
<dbReference type="CDD" id="cd11648">
    <property type="entry name" value="RsmI"/>
    <property type="match status" value="1"/>
</dbReference>
<evidence type="ECO:0000256" key="4">
    <source>
        <dbReference type="ARBA" id="ARBA00022679"/>
    </source>
</evidence>
<evidence type="ECO:0000313" key="9">
    <source>
        <dbReference type="Proteomes" id="UP000194265"/>
    </source>
</evidence>
<dbReference type="GO" id="GO:0070677">
    <property type="term" value="F:rRNA (cytosine-2'-O-)-methyltransferase activity"/>
    <property type="evidence" value="ECO:0007669"/>
    <property type="project" value="UniProtKB-UniRule"/>
</dbReference>
<evidence type="ECO:0000256" key="1">
    <source>
        <dbReference type="ARBA" id="ARBA00022490"/>
    </source>
</evidence>
<feature type="domain" description="Tetrapyrrole methylase" evidence="7">
    <location>
        <begin position="1"/>
        <end position="207"/>
    </location>
</feature>
<dbReference type="PROSITE" id="PS01296">
    <property type="entry name" value="RSMI"/>
    <property type="match status" value="1"/>
</dbReference>
<dbReference type="InterPro" id="IPR035996">
    <property type="entry name" value="4pyrrol_Methylase_sf"/>
</dbReference>
<keyword evidence="3 6" id="KW-0489">Methyltransferase</keyword>
<keyword evidence="4 6" id="KW-0808">Transferase</keyword>
<evidence type="ECO:0000256" key="5">
    <source>
        <dbReference type="ARBA" id="ARBA00022691"/>
    </source>
</evidence>
<dbReference type="AlphaFoldDB" id="A0A1X9T2P8"/>
<dbReference type="InterPro" id="IPR000878">
    <property type="entry name" value="4pyrrol_Mease"/>
</dbReference>
<comment type="subcellular location">
    <subcellularLocation>
        <location evidence="6">Cytoplasm</location>
    </subcellularLocation>
</comment>